<name>A0A9P6MVR8_9FUNG</name>
<evidence type="ECO:0000256" key="2">
    <source>
        <dbReference type="SAM" id="MobiDB-lite"/>
    </source>
</evidence>
<feature type="region of interest" description="Disordered" evidence="2">
    <location>
        <begin position="23"/>
        <end position="84"/>
    </location>
</feature>
<sequence length="364" mass="40969">MSDLTSVLLQQIEQLEKERKILQTQYTRLPANNTENTPQSGGNDEKKDGKDEKKDGKDEKKDGKDEKKDGKDEKKDSTDERNSIQKFRDLLLEGDTARALKVQGLTETLVHLTLPPNREVRLAEVQRDEKIRLAEIAREEKVRLQELANEEKERQAKIAGDEKVRLAELGKEEKIRLAEEREKIRLRELSKELHEQEKNKIIRLEELKLDGIRFVEGARKDLDLRLAELEMPARRIYATKDAAMEEHESSEKKLAMILKHIETITGFTHCIKAKSSDNTHCIANATEATGTPPEYVFGDVERAVQLTERVAALFGPTDTAYDLESEHGAGDIPSEAVTAESSDDIQGAEASEAPAEQAPEAPAT</sequence>
<feature type="compositionally biased region" description="Low complexity" evidence="2">
    <location>
        <begin position="348"/>
        <end position="364"/>
    </location>
</feature>
<keyword evidence="1" id="KW-0175">Coiled coil</keyword>
<accession>A0A9P6MVR8</accession>
<proteinExistence type="predicted"/>
<evidence type="ECO:0000256" key="1">
    <source>
        <dbReference type="SAM" id="Coils"/>
    </source>
</evidence>
<feature type="coiled-coil region" evidence="1">
    <location>
        <begin position="134"/>
        <end position="199"/>
    </location>
</feature>
<organism evidence="3 4">
    <name type="scientific">Entomortierella chlamydospora</name>
    <dbReference type="NCBI Taxonomy" id="101097"/>
    <lineage>
        <taxon>Eukaryota</taxon>
        <taxon>Fungi</taxon>
        <taxon>Fungi incertae sedis</taxon>
        <taxon>Mucoromycota</taxon>
        <taxon>Mortierellomycotina</taxon>
        <taxon>Mortierellomycetes</taxon>
        <taxon>Mortierellales</taxon>
        <taxon>Mortierellaceae</taxon>
        <taxon>Entomortierella</taxon>
    </lineage>
</organism>
<dbReference type="Proteomes" id="UP000703661">
    <property type="component" value="Unassembled WGS sequence"/>
</dbReference>
<evidence type="ECO:0000313" key="4">
    <source>
        <dbReference type="Proteomes" id="UP000703661"/>
    </source>
</evidence>
<gene>
    <name evidence="3" type="ORF">BGZ80_009758</name>
</gene>
<dbReference type="EMBL" id="JAAAID010000612">
    <property type="protein sequence ID" value="KAG0015598.1"/>
    <property type="molecule type" value="Genomic_DNA"/>
</dbReference>
<reference evidence="3" key="1">
    <citation type="journal article" date="2020" name="Fungal Divers.">
        <title>Resolving the Mortierellaceae phylogeny through synthesis of multi-gene phylogenetics and phylogenomics.</title>
        <authorList>
            <person name="Vandepol N."/>
            <person name="Liber J."/>
            <person name="Desiro A."/>
            <person name="Na H."/>
            <person name="Kennedy M."/>
            <person name="Barry K."/>
            <person name="Grigoriev I.V."/>
            <person name="Miller A.N."/>
            <person name="O'Donnell K."/>
            <person name="Stajich J.E."/>
            <person name="Bonito G."/>
        </authorList>
    </citation>
    <scope>NUCLEOTIDE SEQUENCE</scope>
    <source>
        <strain evidence="3">NRRL 2769</strain>
    </source>
</reference>
<feature type="region of interest" description="Disordered" evidence="2">
    <location>
        <begin position="324"/>
        <end position="364"/>
    </location>
</feature>
<protein>
    <submittedName>
        <fullName evidence="3">Uncharacterized protein</fullName>
    </submittedName>
</protein>
<feature type="compositionally biased region" description="Basic and acidic residues" evidence="2">
    <location>
        <begin position="43"/>
        <end position="84"/>
    </location>
</feature>
<keyword evidence="4" id="KW-1185">Reference proteome</keyword>
<comment type="caution">
    <text evidence="3">The sequence shown here is derived from an EMBL/GenBank/DDBJ whole genome shotgun (WGS) entry which is preliminary data.</text>
</comment>
<evidence type="ECO:0000313" key="3">
    <source>
        <dbReference type="EMBL" id="KAG0015598.1"/>
    </source>
</evidence>
<feature type="compositionally biased region" description="Polar residues" evidence="2">
    <location>
        <begin position="23"/>
        <end position="42"/>
    </location>
</feature>
<dbReference type="AlphaFoldDB" id="A0A9P6MVR8"/>